<reference evidence="22" key="1">
    <citation type="submission" date="2013-02" db="EMBL/GenBank/DDBJ databases">
        <authorList>
            <consortium name="The Broad Institute Genome Sequencing Platform"/>
            <person name="Cuomo C."/>
            <person name="Becnel J."/>
            <person name="Sanscrainte N."/>
            <person name="Walker B."/>
            <person name="Young S.K."/>
            <person name="Zeng Q."/>
            <person name="Gargeya S."/>
            <person name="Fitzgerald M."/>
            <person name="Haas B."/>
            <person name="Abouelleil A."/>
            <person name="Alvarado L."/>
            <person name="Arachchi H.M."/>
            <person name="Berlin A.M."/>
            <person name="Chapman S.B."/>
            <person name="Dewar J."/>
            <person name="Goldberg J."/>
            <person name="Griggs A."/>
            <person name="Gujja S."/>
            <person name="Hansen M."/>
            <person name="Howarth C."/>
            <person name="Imamovic A."/>
            <person name="Larimer J."/>
            <person name="McCowan C."/>
            <person name="Murphy C."/>
            <person name="Neiman D."/>
            <person name="Pearson M."/>
            <person name="Priest M."/>
            <person name="Roberts A."/>
            <person name="Saif S."/>
            <person name="Shea T."/>
            <person name="Sisk P."/>
            <person name="Sykes S."/>
            <person name="Wortman J."/>
            <person name="Nusbaum C."/>
            <person name="Birren B."/>
        </authorList>
    </citation>
    <scope>NUCLEOTIDE SEQUENCE [LARGE SCALE GENOMIC DNA]</scope>
    <source>
        <strain evidence="22">PRA339</strain>
    </source>
</reference>
<dbReference type="OrthoDB" id="276498at2759"/>
<dbReference type="AlphaFoldDB" id="A0A059F4M9"/>
<evidence type="ECO:0000256" key="17">
    <source>
        <dbReference type="SAM" id="Coils"/>
    </source>
</evidence>
<dbReference type="InterPro" id="IPR006171">
    <property type="entry name" value="TOPRIM_dom"/>
</dbReference>
<feature type="domain" description="Topo IIA-type catalytic" evidence="20">
    <location>
        <begin position="683"/>
        <end position="1097"/>
    </location>
</feature>
<evidence type="ECO:0000259" key="19">
    <source>
        <dbReference type="PROSITE" id="PS50880"/>
    </source>
</evidence>
<dbReference type="PRINTS" id="PR00418">
    <property type="entry name" value="TPI2FAMILY"/>
</dbReference>
<dbReference type="Gene3D" id="3.30.1360.40">
    <property type="match status" value="1"/>
</dbReference>
<dbReference type="InterPro" id="IPR001241">
    <property type="entry name" value="Topo_IIA"/>
</dbReference>
<sequence>MEKNNEINFEEVMKEKSIEQQYQKKTQIEHIIIRPDTYIGSVEKEEQSMFVWDDLSNKIVQRKISYVPGLYKIFDEIIVNAADNKIRDPSMSVIKVNIDSERNVISVYNNGKGIPVQIHKKEKVYVPELIFGHLLTSSNYDDKEKKVTGGRNGYGAKLCNIFSDEFIVETADSKVKKKFYQKFSQNMSIKGQPIISDWNKEDFTKITFKPDLTKFGMSSFDSDFISLVKKRVYDLAGILKGVKVYLNDQRTEVKSFKDYISLYLKNDTPVIHEIVNDKWEVAVTLSDEQFQQVSFVNSICTSKGGTHVNHFLDQLIDPIIDYGKKKEKNLPIKSLHVKNSMFVFLNCLIENPAFDSQTKENLTLRVSAFGSKCTLKDDFIKKVITKSGIWDKILEAAKIRQNLDLKKSDGSKKNKLTGELIAKLEDANNAGRANSSKCTLILTEGDSAKTLAVSGLSVVGRDFYGVFPLKGKMLNVREANVKQISENKEISALKQILGLKHGTVYNTTQGLRYGHVLIMTDQDHDGSHIKGLIINFFDHFFPSLLKIPDFLQEFITPIVRVTKNNDKIDFFTIPEYEEWKKAHSGENYKIKYYKGLGTSTKQDAINYFSNLSKHVKSFIPLTESDKALVDLAFNKKKADERKNWLKGFVPGTYLDNSLSEISISDFVNKEFILFSMADNIRSIPNFCDGLKPGQRKILFSAFKRKLKNEIKVSEFAGYVSEQSAYHHGDTSLCSTIISMAQNFVGSNNINLLQPEGQFGSRLSGGKDAAAARYLHTCLTPLAFKIFDEKDEALLNYLNEDGKSIEPDYFVPIVPMVLVNGTEGIGTGWSTFIPQFCPKEIVKNLFNLLDDKEYVEMKPFYRNFKGNIEDIGEGRYSIHGIYHTVDNSIHITELPVGSWTSSYKENVICKLLKDKEVEDLREYHTDSLVHFELEFMYDKFDSFTRSGVEKKLKLISQFSLTNMVCFDRHGKIKKYNSIKEIMLDFYSLRLEYYCKRKAHLLKCLGEKVVQLENKIKFIKEVVNNTLIISKRKRKDICDELERKNYIKIDDDYEYLLGMAISSLTEERIEKIEKDVAAMKREYEELISKSPKQLWKDDLNTFLSDYEEYYNQNLVNESTKELPDSKKRRKHNKTGKSLAKIDPSSKKSKNTKSSEPVKRIKLDDKKEKKINKKKVSNNKEILNKDIVIVKKDNSSEDSEELVTDRKRKPWEKYNTKLDSDTE</sequence>
<dbReference type="InterPro" id="IPR013759">
    <property type="entry name" value="Topo_IIA_B_C"/>
</dbReference>
<dbReference type="FunFam" id="3.30.230.10:FF:000008">
    <property type="entry name" value="DNA topoisomerase 2"/>
    <property type="match status" value="1"/>
</dbReference>
<comment type="catalytic activity">
    <reaction evidence="1 15 16">
        <text>ATP-dependent breakage, passage and rejoining of double-stranded DNA.</text>
        <dbReference type="EC" id="5.6.2.2"/>
    </reaction>
</comment>
<dbReference type="InterPro" id="IPR002205">
    <property type="entry name" value="Topo_IIA_dom_A"/>
</dbReference>
<dbReference type="InterPro" id="IPR018522">
    <property type="entry name" value="TopoIIA_CS"/>
</dbReference>
<dbReference type="GO" id="GO:0000819">
    <property type="term" value="P:sister chromatid segregation"/>
    <property type="evidence" value="ECO:0007669"/>
    <property type="project" value="TreeGrafter"/>
</dbReference>
<dbReference type="FunFam" id="3.40.50.670:FF:000001">
    <property type="entry name" value="DNA topoisomerase 2"/>
    <property type="match status" value="2"/>
</dbReference>
<evidence type="ECO:0000256" key="6">
    <source>
        <dbReference type="ARBA" id="ARBA00019635"/>
    </source>
</evidence>
<dbReference type="PROSITE" id="PS50880">
    <property type="entry name" value="TOPRIM"/>
    <property type="match status" value="1"/>
</dbReference>
<dbReference type="InterPro" id="IPR031660">
    <property type="entry name" value="TOPRIM_C"/>
</dbReference>
<dbReference type="CDD" id="cd03365">
    <property type="entry name" value="TOPRIM_TopoIIA"/>
    <property type="match status" value="1"/>
</dbReference>
<evidence type="ECO:0000256" key="11">
    <source>
        <dbReference type="ARBA" id="ARBA00023029"/>
    </source>
</evidence>
<dbReference type="Gene3D" id="3.40.50.670">
    <property type="match status" value="1"/>
</dbReference>
<feature type="active site" description="O-(5'-phospho-DNA)-tyrosine intermediate" evidence="15">
    <location>
        <position position="773"/>
    </location>
</feature>
<name>A0A059F4M9_9MICR</name>
<dbReference type="Proteomes" id="UP000030655">
    <property type="component" value="Unassembled WGS sequence"/>
</dbReference>
<dbReference type="Pfam" id="PF00204">
    <property type="entry name" value="DNA_gyraseB"/>
    <property type="match status" value="1"/>
</dbReference>
<dbReference type="PANTHER" id="PTHR10169:SF38">
    <property type="entry name" value="DNA TOPOISOMERASE 2"/>
    <property type="match status" value="1"/>
</dbReference>
<evidence type="ECO:0000256" key="8">
    <source>
        <dbReference type="ARBA" id="ARBA00022741"/>
    </source>
</evidence>
<dbReference type="Gene3D" id="3.30.1490.30">
    <property type="match status" value="1"/>
</dbReference>
<keyword evidence="12 15" id="KW-0238">DNA-binding</keyword>
<dbReference type="PROSITE" id="PS00177">
    <property type="entry name" value="TOPOISOMERASE_II"/>
    <property type="match status" value="1"/>
</dbReference>
<evidence type="ECO:0000256" key="18">
    <source>
        <dbReference type="SAM" id="MobiDB-lite"/>
    </source>
</evidence>
<keyword evidence="13 15" id="KW-0413">Isomerase</keyword>
<dbReference type="InterPro" id="IPR020568">
    <property type="entry name" value="Ribosomal_Su5_D2-typ_SF"/>
</dbReference>
<evidence type="ECO:0000256" key="12">
    <source>
        <dbReference type="ARBA" id="ARBA00023125"/>
    </source>
</evidence>
<dbReference type="VEuPathDB" id="MicrosporidiaDB:H312_00687"/>
<dbReference type="GO" id="GO:0000712">
    <property type="term" value="P:resolution of meiotic recombination intermediates"/>
    <property type="evidence" value="ECO:0007669"/>
    <property type="project" value="TreeGrafter"/>
</dbReference>
<dbReference type="InterPro" id="IPR050634">
    <property type="entry name" value="DNA_Topoisomerase_II"/>
</dbReference>
<dbReference type="InterPro" id="IPR014721">
    <property type="entry name" value="Ribsml_uS5_D2-typ_fold_subgr"/>
</dbReference>
<feature type="compositionally biased region" description="Basic and acidic residues" evidence="18">
    <location>
        <begin position="1153"/>
        <end position="1165"/>
    </location>
</feature>
<evidence type="ECO:0000256" key="4">
    <source>
        <dbReference type="ARBA" id="ARBA00011080"/>
    </source>
</evidence>
<dbReference type="InterPro" id="IPR036890">
    <property type="entry name" value="HATPase_C_sf"/>
</dbReference>
<dbReference type="Gene3D" id="3.30.230.10">
    <property type="match status" value="1"/>
</dbReference>
<feature type="domain" description="Toprim" evidence="19">
    <location>
        <begin position="438"/>
        <end position="552"/>
    </location>
</feature>
<dbReference type="Pfam" id="PF02518">
    <property type="entry name" value="HATPase_c"/>
    <property type="match status" value="1"/>
</dbReference>
<keyword evidence="22" id="KW-1185">Reference proteome</keyword>
<organism evidence="21 22">
    <name type="scientific">Anncaliia algerae PRA339</name>
    <dbReference type="NCBI Taxonomy" id="1288291"/>
    <lineage>
        <taxon>Eukaryota</taxon>
        <taxon>Fungi</taxon>
        <taxon>Fungi incertae sedis</taxon>
        <taxon>Microsporidia</taxon>
        <taxon>Tubulinosematoidea</taxon>
        <taxon>Tubulinosematidae</taxon>
        <taxon>Anncaliia</taxon>
    </lineage>
</organism>
<dbReference type="SUPFAM" id="SSF55874">
    <property type="entry name" value="ATPase domain of HSP90 chaperone/DNA topoisomerase II/histidine kinase"/>
    <property type="match status" value="1"/>
</dbReference>
<dbReference type="Pfam" id="PF00521">
    <property type="entry name" value="DNA_topoisoIV"/>
    <property type="match status" value="1"/>
</dbReference>
<keyword evidence="11 15" id="KW-0799">Topoisomerase</keyword>
<accession>A0A059F4M9</accession>
<keyword evidence="17" id="KW-0175">Coiled coil</keyword>
<comment type="subunit">
    <text evidence="16">Homodimer.</text>
</comment>
<dbReference type="Gene3D" id="3.90.199.10">
    <property type="entry name" value="Topoisomerase II, domain 5"/>
    <property type="match status" value="1"/>
</dbReference>
<proteinExistence type="inferred from homology"/>
<dbReference type="SMART" id="SM00433">
    <property type="entry name" value="TOP2c"/>
    <property type="match status" value="1"/>
</dbReference>
<dbReference type="GO" id="GO:0003918">
    <property type="term" value="F:DNA topoisomerase type II (double strand cut, ATP-hydrolyzing) activity"/>
    <property type="evidence" value="ECO:0007669"/>
    <property type="project" value="UniProtKB-UniRule"/>
</dbReference>
<evidence type="ECO:0000256" key="13">
    <source>
        <dbReference type="ARBA" id="ARBA00023235"/>
    </source>
</evidence>
<dbReference type="CDD" id="cd16930">
    <property type="entry name" value="HATPase_TopII-like"/>
    <property type="match status" value="1"/>
</dbReference>
<reference evidence="21 22" key="2">
    <citation type="submission" date="2014-03" db="EMBL/GenBank/DDBJ databases">
        <title>The Genome Sequence of Anncaliia algerae insect isolate PRA339.</title>
        <authorList>
            <consortium name="The Broad Institute Genome Sequencing Platform"/>
            <consortium name="The Broad Institute Genome Sequencing Center for Infectious Disease"/>
            <person name="Cuomo C."/>
            <person name="Becnel J."/>
            <person name="Sanscrainte N."/>
            <person name="Walker B."/>
            <person name="Young S.K."/>
            <person name="Zeng Q."/>
            <person name="Gargeya S."/>
            <person name="Fitzgerald M."/>
            <person name="Haas B."/>
            <person name="Abouelleil A."/>
            <person name="Alvarado L."/>
            <person name="Arachchi H.M."/>
            <person name="Berlin A.M."/>
            <person name="Chapman S.B."/>
            <person name="Dewar J."/>
            <person name="Goldberg J."/>
            <person name="Griggs A."/>
            <person name="Gujja S."/>
            <person name="Hansen M."/>
            <person name="Howarth C."/>
            <person name="Imamovic A."/>
            <person name="Larimer J."/>
            <person name="McCowan C."/>
            <person name="Murphy C."/>
            <person name="Neiman D."/>
            <person name="Pearson M."/>
            <person name="Priest M."/>
            <person name="Roberts A."/>
            <person name="Saif S."/>
            <person name="Shea T."/>
            <person name="Sisk P."/>
            <person name="Sykes S."/>
            <person name="Wortman J."/>
            <person name="Nusbaum C."/>
            <person name="Birren B."/>
        </authorList>
    </citation>
    <scope>NUCLEOTIDE SEQUENCE [LARGE SCALE GENOMIC DNA]</scope>
    <source>
        <strain evidence="21 22">PRA339</strain>
    </source>
</reference>
<feature type="region of interest" description="Disordered" evidence="18">
    <location>
        <begin position="1190"/>
        <end position="1220"/>
    </location>
</feature>
<evidence type="ECO:0000256" key="3">
    <source>
        <dbReference type="ARBA" id="ARBA00001946"/>
    </source>
</evidence>
<evidence type="ECO:0000256" key="10">
    <source>
        <dbReference type="ARBA" id="ARBA00022842"/>
    </source>
</evidence>
<dbReference type="InterPro" id="IPR013758">
    <property type="entry name" value="Topo_IIA_A/C_ab"/>
</dbReference>
<dbReference type="PROSITE" id="PS52040">
    <property type="entry name" value="TOPO_IIA"/>
    <property type="match status" value="1"/>
</dbReference>
<dbReference type="GO" id="GO:0003677">
    <property type="term" value="F:DNA binding"/>
    <property type="evidence" value="ECO:0007669"/>
    <property type="project" value="UniProtKB-UniRule"/>
</dbReference>
<dbReference type="InterPro" id="IPR034157">
    <property type="entry name" value="TOPRIM_TopoII"/>
</dbReference>
<gene>
    <name evidence="21" type="ORF">H312_00687</name>
</gene>
<keyword evidence="9 16" id="KW-0067">ATP-binding</keyword>
<dbReference type="Pfam" id="PF16898">
    <property type="entry name" value="TOPRIM_C"/>
    <property type="match status" value="1"/>
</dbReference>
<keyword evidence="10" id="KW-0460">Magnesium</keyword>
<dbReference type="EC" id="5.6.2.2" evidence="5 16"/>
<evidence type="ECO:0000313" key="21">
    <source>
        <dbReference type="EMBL" id="KCZ81926.1"/>
    </source>
</evidence>
<comment type="similarity">
    <text evidence="4 16">Belongs to the type II topoisomerase family.</text>
</comment>
<feature type="compositionally biased region" description="Basic and acidic residues" evidence="18">
    <location>
        <begin position="1208"/>
        <end position="1220"/>
    </location>
</feature>
<dbReference type="SUPFAM" id="SSF56719">
    <property type="entry name" value="Type II DNA topoisomerase"/>
    <property type="match status" value="1"/>
</dbReference>
<dbReference type="PANTHER" id="PTHR10169">
    <property type="entry name" value="DNA TOPOISOMERASE/GYRASE"/>
    <property type="match status" value="1"/>
</dbReference>
<feature type="coiled-coil region" evidence="17">
    <location>
        <begin position="1060"/>
        <end position="1087"/>
    </location>
</feature>
<dbReference type="GO" id="GO:0005634">
    <property type="term" value="C:nucleus"/>
    <property type="evidence" value="ECO:0007669"/>
    <property type="project" value="TreeGrafter"/>
</dbReference>
<protein>
    <recommendedName>
        <fullName evidence="6 16">DNA topoisomerase 2</fullName>
        <ecNumber evidence="5 16">5.6.2.2</ecNumber>
    </recommendedName>
</protein>
<dbReference type="EMBL" id="KK365135">
    <property type="protein sequence ID" value="KCZ81926.1"/>
    <property type="molecule type" value="Genomic_DNA"/>
</dbReference>
<dbReference type="FunFam" id="3.30.565.10:FF:000004">
    <property type="entry name" value="DNA topoisomerase 2"/>
    <property type="match status" value="1"/>
</dbReference>
<dbReference type="SMART" id="SM00434">
    <property type="entry name" value="TOP4c"/>
    <property type="match status" value="1"/>
</dbReference>
<dbReference type="FunFam" id="3.90.199.10:FF:000002">
    <property type="entry name" value="DNA topoisomerase 2"/>
    <property type="match status" value="1"/>
</dbReference>
<dbReference type="HOGENOM" id="CLU_001935_1_0_1"/>
<evidence type="ECO:0000256" key="7">
    <source>
        <dbReference type="ARBA" id="ARBA00022723"/>
    </source>
</evidence>
<evidence type="ECO:0000256" key="16">
    <source>
        <dbReference type="RuleBase" id="RU362094"/>
    </source>
</evidence>
<keyword evidence="7" id="KW-0479">Metal-binding</keyword>
<dbReference type="Gene3D" id="1.10.268.10">
    <property type="entry name" value="Topoisomerase, domain 3"/>
    <property type="match status" value="1"/>
</dbReference>
<dbReference type="InterPro" id="IPR013757">
    <property type="entry name" value="Topo_IIA_A_a_sf"/>
</dbReference>
<dbReference type="FunFam" id="3.30.1490.30:FF:000001">
    <property type="entry name" value="DNA topoisomerase 2"/>
    <property type="match status" value="1"/>
</dbReference>
<dbReference type="CDD" id="cd03481">
    <property type="entry name" value="TopoIIA_Trans_ScTopoIIA"/>
    <property type="match status" value="1"/>
</dbReference>
<comment type="cofactor">
    <cofactor evidence="2">
        <name>Ca(2+)</name>
        <dbReference type="ChEBI" id="CHEBI:29108"/>
    </cofactor>
</comment>
<dbReference type="InterPro" id="IPR013506">
    <property type="entry name" value="Topo_IIA_bsu_dom2"/>
</dbReference>
<dbReference type="Gene3D" id="3.30.565.10">
    <property type="entry name" value="Histidine kinase-like ATPase, C-terminal domain"/>
    <property type="match status" value="1"/>
</dbReference>
<dbReference type="SMART" id="SM00387">
    <property type="entry name" value="HATPase_c"/>
    <property type="match status" value="1"/>
</dbReference>
<feature type="region of interest" description="Disordered" evidence="18">
    <location>
        <begin position="1115"/>
        <end position="1169"/>
    </location>
</feature>
<evidence type="ECO:0000313" key="22">
    <source>
        <dbReference type="Proteomes" id="UP000030655"/>
    </source>
</evidence>
<dbReference type="GO" id="GO:0046872">
    <property type="term" value="F:metal ion binding"/>
    <property type="evidence" value="ECO:0007669"/>
    <property type="project" value="UniProtKB-KW"/>
</dbReference>
<dbReference type="CDD" id="cd00187">
    <property type="entry name" value="TOP4c"/>
    <property type="match status" value="1"/>
</dbReference>
<dbReference type="InterPro" id="IPR003594">
    <property type="entry name" value="HATPase_dom"/>
</dbReference>
<dbReference type="PRINTS" id="PR01158">
    <property type="entry name" value="TOPISMRASEII"/>
</dbReference>
<dbReference type="SUPFAM" id="SSF54211">
    <property type="entry name" value="Ribosomal protein S5 domain 2-like"/>
    <property type="match status" value="1"/>
</dbReference>
<evidence type="ECO:0000259" key="20">
    <source>
        <dbReference type="PROSITE" id="PS52040"/>
    </source>
</evidence>
<comment type="cofactor">
    <cofactor evidence="3">
        <name>Mg(2+)</name>
        <dbReference type="ChEBI" id="CHEBI:18420"/>
    </cofactor>
</comment>
<evidence type="ECO:0000256" key="9">
    <source>
        <dbReference type="ARBA" id="ARBA00022840"/>
    </source>
</evidence>
<dbReference type="GO" id="GO:0005524">
    <property type="term" value="F:ATP binding"/>
    <property type="evidence" value="ECO:0007669"/>
    <property type="project" value="UniProtKB-UniRule"/>
</dbReference>
<dbReference type="GO" id="GO:0006265">
    <property type="term" value="P:DNA topological change"/>
    <property type="evidence" value="ECO:0007669"/>
    <property type="project" value="UniProtKB-UniRule"/>
</dbReference>
<dbReference type="InterPro" id="IPR001154">
    <property type="entry name" value="TopoII_euk"/>
</dbReference>
<evidence type="ECO:0000256" key="2">
    <source>
        <dbReference type="ARBA" id="ARBA00001913"/>
    </source>
</evidence>
<evidence type="ECO:0000256" key="1">
    <source>
        <dbReference type="ARBA" id="ARBA00000185"/>
    </source>
</evidence>
<comment type="function">
    <text evidence="14 16">Control of topological states of DNA by transient breakage and subsequent rejoining of DNA strands. Topoisomerase II makes double-strand breaks.</text>
</comment>
<keyword evidence="8 16" id="KW-0547">Nucleotide-binding</keyword>
<evidence type="ECO:0000256" key="14">
    <source>
        <dbReference type="ARBA" id="ARBA00053943"/>
    </source>
</evidence>
<dbReference type="STRING" id="1288291.A0A059F4M9"/>
<evidence type="ECO:0000256" key="5">
    <source>
        <dbReference type="ARBA" id="ARBA00012895"/>
    </source>
</evidence>
<dbReference type="InterPro" id="IPR013760">
    <property type="entry name" value="Topo_IIA-like_dom_sf"/>
</dbReference>
<dbReference type="Pfam" id="PF01751">
    <property type="entry name" value="Toprim"/>
    <property type="match status" value="1"/>
</dbReference>
<evidence type="ECO:0000256" key="15">
    <source>
        <dbReference type="PROSITE-ProRule" id="PRU01384"/>
    </source>
</evidence>